<accession>A0AAD4Q772</accession>
<dbReference type="SUPFAM" id="SSF50729">
    <property type="entry name" value="PH domain-like"/>
    <property type="match status" value="1"/>
</dbReference>
<dbReference type="AlphaFoldDB" id="A0AAD4Q772"/>
<dbReference type="SUPFAM" id="SSF47769">
    <property type="entry name" value="SAM/Pointed domain"/>
    <property type="match status" value="1"/>
</dbReference>
<dbReference type="CDD" id="cd13316">
    <property type="entry name" value="PH_Boi"/>
    <property type="match status" value="1"/>
</dbReference>
<dbReference type="PANTHER" id="PTHR22902">
    <property type="entry name" value="SESQUIPEDALIAN"/>
    <property type="match status" value="1"/>
</dbReference>
<feature type="compositionally biased region" description="Acidic residues" evidence="4">
    <location>
        <begin position="221"/>
        <end position="232"/>
    </location>
</feature>
<dbReference type="PROSITE" id="PS50105">
    <property type="entry name" value="SAM_DOMAIN"/>
    <property type="match status" value="1"/>
</dbReference>
<feature type="region of interest" description="Disordered" evidence="4">
    <location>
        <begin position="52"/>
        <end position="130"/>
    </location>
</feature>
<dbReference type="InterPro" id="IPR001452">
    <property type="entry name" value="SH3_domain"/>
</dbReference>
<reference evidence="8" key="1">
    <citation type="submission" date="2022-01" db="EMBL/GenBank/DDBJ databases">
        <title>Comparative genomics reveals a dynamic genome evolution in the ectomycorrhizal milk-cap (Lactarius) mushrooms.</title>
        <authorList>
            <consortium name="DOE Joint Genome Institute"/>
            <person name="Lebreton A."/>
            <person name="Tang N."/>
            <person name="Kuo A."/>
            <person name="LaButti K."/>
            <person name="Drula E."/>
            <person name="Barry K."/>
            <person name="Clum A."/>
            <person name="Lipzen A."/>
            <person name="Mousain D."/>
            <person name="Ng V."/>
            <person name="Wang R."/>
            <person name="Wang X."/>
            <person name="Dai Y."/>
            <person name="Henrissat B."/>
            <person name="Grigoriev I.V."/>
            <person name="Guerin-Laguette A."/>
            <person name="Yu F."/>
            <person name="Martin F.M."/>
        </authorList>
    </citation>
    <scope>NUCLEOTIDE SEQUENCE</scope>
    <source>
        <strain evidence="8">QP</strain>
    </source>
</reference>
<dbReference type="GO" id="GO:0005769">
    <property type="term" value="C:early endosome"/>
    <property type="evidence" value="ECO:0007669"/>
    <property type="project" value="TreeGrafter"/>
</dbReference>
<feature type="domain" description="PH" evidence="6">
    <location>
        <begin position="817"/>
        <end position="915"/>
    </location>
</feature>
<evidence type="ECO:0000256" key="3">
    <source>
        <dbReference type="PROSITE-ProRule" id="PRU00192"/>
    </source>
</evidence>
<dbReference type="GO" id="GO:0005829">
    <property type="term" value="C:cytosol"/>
    <property type="evidence" value="ECO:0007669"/>
    <property type="project" value="GOC"/>
</dbReference>
<dbReference type="InterPro" id="IPR036028">
    <property type="entry name" value="SH3-like_dom_sf"/>
</dbReference>
<dbReference type="InterPro" id="IPR013761">
    <property type="entry name" value="SAM/pointed_sf"/>
</dbReference>
<feature type="region of interest" description="Disordered" evidence="4">
    <location>
        <begin position="1003"/>
        <end position="1035"/>
    </location>
</feature>
<dbReference type="SMART" id="SM00233">
    <property type="entry name" value="PH"/>
    <property type="match status" value="1"/>
</dbReference>
<dbReference type="InterPro" id="IPR001660">
    <property type="entry name" value="SAM"/>
</dbReference>
<dbReference type="CDD" id="cd00174">
    <property type="entry name" value="SH3"/>
    <property type="match status" value="1"/>
</dbReference>
<feature type="compositionally biased region" description="Low complexity" evidence="4">
    <location>
        <begin position="82"/>
        <end position="103"/>
    </location>
</feature>
<dbReference type="GO" id="GO:0005802">
    <property type="term" value="C:trans-Golgi network"/>
    <property type="evidence" value="ECO:0007669"/>
    <property type="project" value="TreeGrafter"/>
</dbReference>
<dbReference type="InterPro" id="IPR045188">
    <property type="entry name" value="Boi1/Boi2-like"/>
</dbReference>
<evidence type="ECO:0000259" key="5">
    <source>
        <dbReference type="PROSITE" id="PS50002"/>
    </source>
</evidence>
<dbReference type="Pfam" id="PF07647">
    <property type="entry name" value="SAM_2"/>
    <property type="match status" value="1"/>
</dbReference>
<dbReference type="GO" id="GO:0001881">
    <property type="term" value="P:receptor recycling"/>
    <property type="evidence" value="ECO:0007669"/>
    <property type="project" value="TreeGrafter"/>
</dbReference>
<evidence type="ECO:0000313" key="8">
    <source>
        <dbReference type="EMBL" id="KAH8977537.1"/>
    </source>
</evidence>
<dbReference type="Gene3D" id="1.10.150.50">
    <property type="entry name" value="Transcription Factor, Ets-1"/>
    <property type="match status" value="1"/>
</dbReference>
<feature type="domain" description="SAM" evidence="7">
    <location>
        <begin position="416"/>
        <end position="481"/>
    </location>
</feature>
<feature type="compositionally biased region" description="Polar residues" evidence="4">
    <location>
        <begin position="331"/>
        <end position="344"/>
    </location>
</feature>
<feature type="compositionally biased region" description="Polar residues" evidence="4">
    <location>
        <begin position="298"/>
        <end position="307"/>
    </location>
</feature>
<dbReference type="GO" id="GO:0007032">
    <property type="term" value="P:endosome organization"/>
    <property type="evidence" value="ECO:0007669"/>
    <property type="project" value="TreeGrafter"/>
</dbReference>
<dbReference type="InterPro" id="IPR001849">
    <property type="entry name" value="PH_domain"/>
</dbReference>
<feature type="region of interest" description="Disordered" evidence="4">
    <location>
        <begin position="481"/>
        <end position="554"/>
    </location>
</feature>
<dbReference type="PROSITE" id="PS50003">
    <property type="entry name" value="PH_DOMAIN"/>
    <property type="match status" value="1"/>
</dbReference>
<evidence type="ECO:0000313" key="9">
    <source>
        <dbReference type="Proteomes" id="UP001201163"/>
    </source>
</evidence>
<dbReference type="Pfam" id="PF00018">
    <property type="entry name" value="SH3_1"/>
    <property type="match status" value="1"/>
</dbReference>
<dbReference type="InterPro" id="IPR011993">
    <property type="entry name" value="PH-like_dom_sf"/>
</dbReference>
<dbReference type="Proteomes" id="UP001201163">
    <property type="component" value="Unassembled WGS sequence"/>
</dbReference>
<feature type="region of interest" description="Disordered" evidence="4">
    <location>
        <begin position="615"/>
        <end position="820"/>
    </location>
</feature>
<evidence type="ECO:0000259" key="7">
    <source>
        <dbReference type="PROSITE" id="PS50105"/>
    </source>
</evidence>
<evidence type="ECO:0000256" key="4">
    <source>
        <dbReference type="SAM" id="MobiDB-lite"/>
    </source>
</evidence>
<evidence type="ECO:0000256" key="2">
    <source>
        <dbReference type="ARBA" id="ARBA00022553"/>
    </source>
</evidence>
<feature type="compositionally biased region" description="Polar residues" evidence="4">
    <location>
        <begin position="484"/>
        <end position="502"/>
    </location>
</feature>
<feature type="compositionally biased region" description="Polar residues" evidence="4">
    <location>
        <begin position="541"/>
        <end position="554"/>
    </location>
</feature>
<feature type="compositionally biased region" description="Basic and acidic residues" evidence="4">
    <location>
        <begin position="165"/>
        <end position="206"/>
    </location>
</feature>
<dbReference type="Gene3D" id="2.30.29.30">
    <property type="entry name" value="Pleckstrin-homology domain (PH domain)/Phosphotyrosine-binding domain (PTB)"/>
    <property type="match status" value="1"/>
</dbReference>
<feature type="compositionally biased region" description="Polar residues" evidence="4">
    <location>
        <begin position="626"/>
        <end position="670"/>
    </location>
</feature>
<dbReference type="PROSITE" id="PS50002">
    <property type="entry name" value="SH3"/>
    <property type="match status" value="1"/>
</dbReference>
<dbReference type="GO" id="GO:0042147">
    <property type="term" value="P:retrograde transport, endosome to Golgi"/>
    <property type="evidence" value="ECO:0007669"/>
    <property type="project" value="TreeGrafter"/>
</dbReference>
<feature type="compositionally biased region" description="Pro residues" evidence="4">
    <location>
        <begin position="60"/>
        <end position="81"/>
    </location>
</feature>
<dbReference type="PANTHER" id="PTHR22902:SF27">
    <property type="entry name" value="PLECKSTRIN HOMOLOGY DOMAIN-CONTAINING FAMILY A MEMBER 3"/>
    <property type="match status" value="1"/>
</dbReference>
<sequence>MVEYVYARHDFVPEHEDEISFRAGERIEVVEKDEQYEDGWWQGRNLAGKVGLFPESYTQPAPPTSEPPPAAIPASLPPAPAPADSAPSSPPSLLIPEPESLQSLHEDTSPSITNGDAHPNHTTTKSNGEVMRATMTDVQKAIEQLGHKDDFDGSRSFTFSSTRGESTDHDTDTDADGEDWHKTARQKLAENAKMAAEEQAARESAEIRAPIRSAVPPIDVEMSDDSGDEDDAPSNGHLRRHSHIPEEEEEDTAPPHPPVNGRRFSDSSSIQPSESYIVPSPAVRPGSDFAEDTATEAGASTATQSSFPLPPERNTFLPTPVSPDRRGISKGISTNGTDAASHPSSAQLLFPSKMQTLTLKEAAGVLPSPAASTTGHRHGYSFGSATSSTRATAASPLLLGIRTTDQRPRHVHPADWSVEEVIDWLRSKGFDEDSCKKFAEQEITGDVLLDLDVNVLKSEIGIMAYGKRMRIANAITELRRPPSVMSSSADQPTRPGSYSQGTPFPLLGAAQNSSSLDTAGQSLASPDSSPDSGLAAVTPDSAHQNSDSGVRTSLDQVNNSSATIGLGLGIPASLLPGVAQGKSVKGRPTKLSLSPSDGALGANAKVVAVEQEEEEERVVLSDSDTKNFTTKSRGQLFGRQNSTSSTGKLPSSRISKEVTTPRSDTSQLSEGSRPRHERRKRSLDANRENSRLSIFGSTFVGTLGKSRKPPPRYSSAVDEASSERNPLSLSRLYHSGSRKSSTRLSPADSHTALNAKEDKKREKREKRESKDSGASKDKKDPSLLRKRTPSATDAPLRTSPESSTLKPGQNILAQIGTPDHNGWMRKKGEHYNTWKNRYFVLKGPHLYWLKSNAQSETKIKGYVNIVGYRIISDENVDPGRYGFKLSHETDRIYCFSSDEQVVIREWMKALMKATIDRDYTKPVVSSVNVPTIPLAVAQAMNPAPRPPSPTARAATQRAMRRENTNQLSTRDAEILMGMPAASPPQSANGRPRVESFFNELEAVGPSSQSTSPMMQAPPVRPPRELRKKGSMSEHPSLDPDLIEWANSHLPSTLQLDSKGSICGGLELLRIAESIKGLRSSSVPDSAFPRGRGRGNDDDKLEGLFTLFDFLLDNDVKMGTVSINDVRQGKRDKIIQLLKALRAWDDKRKMILQSIGEGSMQAGPFIVPV</sequence>
<organism evidence="8 9">
    <name type="scientific">Lactarius akahatsu</name>
    <dbReference type="NCBI Taxonomy" id="416441"/>
    <lineage>
        <taxon>Eukaryota</taxon>
        <taxon>Fungi</taxon>
        <taxon>Dikarya</taxon>
        <taxon>Basidiomycota</taxon>
        <taxon>Agaricomycotina</taxon>
        <taxon>Agaricomycetes</taxon>
        <taxon>Russulales</taxon>
        <taxon>Russulaceae</taxon>
        <taxon>Lactarius</taxon>
    </lineage>
</organism>
<comment type="caution">
    <text evidence="8">The sequence shown here is derived from an EMBL/GenBank/DDBJ whole genome shotgun (WGS) entry which is preliminary data.</text>
</comment>
<keyword evidence="9" id="KW-1185">Reference proteome</keyword>
<dbReference type="Gene3D" id="2.30.30.40">
    <property type="entry name" value="SH3 Domains"/>
    <property type="match status" value="1"/>
</dbReference>
<keyword evidence="2" id="KW-0597">Phosphoprotein</keyword>
<keyword evidence="1 3" id="KW-0728">SH3 domain</keyword>
<dbReference type="SMART" id="SM00326">
    <property type="entry name" value="SH3"/>
    <property type="match status" value="1"/>
</dbReference>
<dbReference type="CDD" id="cd09535">
    <property type="entry name" value="SAM_BOI-like_fungal"/>
    <property type="match status" value="1"/>
</dbReference>
<name>A0AAD4Q772_9AGAM</name>
<proteinExistence type="predicted"/>
<evidence type="ECO:0000256" key="1">
    <source>
        <dbReference type="ARBA" id="ARBA00022443"/>
    </source>
</evidence>
<protein>
    <submittedName>
        <fullName evidence="8">Uncharacterized protein</fullName>
    </submittedName>
</protein>
<dbReference type="PRINTS" id="PR00452">
    <property type="entry name" value="SH3DOMAIN"/>
</dbReference>
<feature type="domain" description="SH3" evidence="5">
    <location>
        <begin position="1"/>
        <end position="63"/>
    </location>
</feature>
<gene>
    <name evidence="8" type="ORF">EDB92DRAFT_1916615</name>
</gene>
<feature type="compositionally biased region" description="Polar residues" evidence="4">
    <location>
        <begin position="155"/>
        <end position="164"/>
    </location>
</feature>
<dbReference type="SMART" id="SM00454">
    <property type="entry name" value="SAM"/>
    <property type="match status" value="1"/>
</dbReference>
<feature type="compositionally biased region" description="Polar residues" evidence="4">
    <location>
        <begin position="691"/>
        <end position="700"/>
    </location>
</feature>
<evidence type="ECO:0000259" key="6">
    <source>
        <dbReference type="PROSITE" id="PS50003"/>
    </source>
</evidence>
<dbReference type="SUPFAM" id="SSF50044">
    <property type="entry name" value="SH3-domain"/>
    <property type="match status" value="1"/>
</dbReference>
<feature type="compositionally biased region" description="Polar residues" evidence="4">
    <location>
        <begin position="109"/>
        <end position="127"/>
    </location>
</feature>
<feature type="region of interest" description="Disordered" evidence="4">
    <location>
        <begin position="144"/>
        <end position="344"/>
    </location>
</feature>
<dbReference type="Pfam" id="PF00169">
    <property type="entry name" value="PH"/>
    <property type="match status" value="1"/>
</dbReference>
<feature type="compositionally biased region" description="Basic and acidic residues" evidence="4">
    <location>
        <begin position="755"/>
        <end position="783"/>
    </location>
</feature>
<dbReference type="EMBL" id="JAKELL010000305">
    <property type="protein sequence ID" value="KAH8977537.1"/>
    <property type="molecule type" value="Genomic_DNA"/>
</dbReference>
<feature type="compositionally biased region" description="Polar residues" evidence="4">
    <location>
        <begin position="510"/>
        <end position="531"/>
    </location>
</feature>
<dbReference type="GO" id="GO:0055037">
    <property type="term" value="C:recycling endosome"/>
    <property type="evidence" value="ECO:0007669"/>
    <property type="project" value="TreeGrafter"/>
</dbReference>